<keyword evidence="3 6" id="KW-0645">Protease</keyword>
<organism evidence="7 8">
    <name type="scientific">Puccinia striiformis</name>
    <dbReference type="NCBI Taxonomy" id="27350"/>
    <lineage>
        <taxon>Eukaryota</taxon>
        <taxon>Fungi</taxon>
        <taxon>Dikarya</taxon>
        <taxon>Basidiomycota</taxon>
        <taxon>Pucciniomycotina</taxon>
        <taxon>Pucciniomycetes</taxon>
        <taxon>Pucciniales</taxon>
        <taxon>Pucciniaceae</taxon>
        <taxon>Puccinia</taxon>
    </lineage>
</organism>
<feature type="non-terminal residue" evidence="7">
    <location>
        <position position="1"/>
    </location>
</feature>
<gene>
    <name evidence="7" type="ORF">PSTT_16065</name>
</gene>
<dbReference type="VEuPathDB" id="FungiDB:PSHT_03286"/>
<dbReference type="EC" id="3.4.16.-" evidence="6"/>
<keyword evidence="6" id="KW-0732">Signal</keyword>
<keyword evidence="2 6" id="KW-0121">Carboxypeptidase</keyword>
<evidence type="ECO:0000256" key="6">
    <source>
        <dbReference type="RuleBase" id="RU361156"/>
    </source>
</evidence>
<comment type="caution">
    <text evidence="7">The sequence shown here is derived from an EMBL/GenBank/DDBJ whole genome shotgun (WGS) entry which is preliminary data.</text>
</comment>
<reference evidence="7" key="1">
    <citation type="submission" date="2017-12" db="EMBL/GenBank/DDBJ databases">
        <title>Gene loss provides genomic basis for host adaptation in cereal stripe rust fungi.</title>
        <authorList>
            <person name="Xia C."/>
        </authorList>
    </citation>
    <scope>NUCLEOTIDE SEQUENCE [LARGE SCALE GENOMIC DNA]</scope>
    <source>
        <strain evidence="7">93-210</strain>
    </source>
</reference>
<keyword evidence="8" id="KW-1185">Reference proteome</keyword>
<protein>
    <recommendedName>
        <fullName evidence="6">Carboxypeptidase</fullName>
        <ecNumber evidence="6">3.4.16.-</ecNumber>
    </recommendedName>
</protein>
<comment type="similarity">
    <text evidence="1 6">Belongs to the peptidase S10 family.</text>
</comment>
<dbReference type="EMBL" id="PKSL01000326">
    <property type="protein sequence ID" value="POV95806.1"/>
    <property type="molecule type" value="Genomic_DNA"/>
</dbReference>
<name>A0A2S4UF53_9BASI</name>
<accession>A0A2S4UF53</accession>
<evidence type="ECO:0000313" key="7">
    <source>
        <dbReference type="EMBL" id="POV95806.1"/>
    </source>
</evidence>
<feature type="chain" id="PRO_5015376054" description="Carboxypeptidase" evidence="6">
    <location>
        <begin position="34"/>
        <end position="492"/>
    </location>
</feature>
<dbReference type="PRINTS" id="PR00724">
    <property type="entry name" value="CRBOXYPTASEC"/>
</dbReference>
<keyword evidence="5" id="KW-0325">Glycoprotein</keyword>
<dbReference type="PROSITE" id="PS00131">
    <property type="entry name" value="CARBOXYPEPT_SER_SER"/>
    <property type="match status" value="1"/>
</dbReference>
<dbReference type="PROSITE" id="PS00560">
    <property type="entry name" value="CARBOXYPEPT_SER_HIS"/>
    <property type="match status" value="1"/>
</dbReference>
<dbReference type="InterPro" id="IPR018202">
    <property type="entry name" value="Ser_caboxypep_ser_AS"/>
</dbReference>
<evidence type="ECO:0000256" key="2">
    <source>
        <dbReference type="ARBA" id="ARBA00022645"/>
    </source>
</evidence>
<evidence type="ECO:0000256" key="5">
    <source>
        <dbReference type="ARBA" id="ARBA00023180"/>
    </source>
</evidence>
<dbReference type="VEuPathDB" id="FungiDB:PSTT_16065"/>
<evidence type="ECO:0000256" key="3">
    <source>
        <dbReference type="ARBA" id="ARBA00022670"/>
    </source>
</evidence>
<dbReference type="AlphaFoldDB" id="A0A2S4UF53"/>
<dbReference type="Proteomes" id="UP000239156">
    <property type="component" value="Unassembled WGS sequence"/>
</dbReference>
<dbReference type="Gene3D" id="3.40.50.1820">
    <property type="entry name" value="alpha/beta hydrolase"/>
    <property type="match status" value="1"/>
</dbReference>
<dbReference type="PANTHER" id="PTHR11802">
    <property type="entry name" value="SERINE PROTEASE FAMILY S10 SERINE CARBOXYPEPTIDASE"/>
    <property type="match status" value="1"/>
</dbReference>
<feature type="signal peptide" evidence="6">
    <location>
        <begin position="1"/>
        <end position="33"/>
    </location>
</feature>
<dbReference type="InterPro" id="IPR033124">
    <property type="entry name" value="Ser_caboxypep_his_AS"/>
</dbReference>
<dbReference type="SUPFAM" id="SSF53474">
    <property type="entry name" value="alpha/beta-Hydrolases"/>
    <property type="match status" value="1"/>
</dbReference>
<evidence type="ECO:0000256" key="1">
    <source>
        <dbReference type="ARBA" id="ARBA00009431"/>
    </source>
</evidence>
<dbReference type="PANTHER" id="PTHR11802:SF479">
    <property type="entry name" value="CARBOXYPEPTIDASE"/>
    <property type="match status" value="1"/>
</dbReference>
<dbReference type="InterPro" id="IPR001563">
    <property type="entry name" value="Peptidase_S10"/>
</dbReference>
<dbReference type="GO" id="GO:0004185">
    <property type="term" value="F:serine-type carboxypeptidase activity"/>
    <property type="evidence" value="ECO:0007669"/>
    <property type="project" value="UniProtKB-UniRule"/>
</dbReference>
<dbReference type="GO" id="GO:0006508">
    <property type="term" value="P:proteolysis"/>
    <property type="evidence" value="ECO:0007669"/>
    <property type="project" value="UniProtKB-KW"/>
</dbReference>
<dbReference type="Pfam" id="PF00450">
    <property type="entry name" value="Peptidase_S10"/>
    <property type="match status" value="1"/>
</dbReference>
<keyword evidence="4 6" id="KW-0378">Hydrolase</keyword>
<proteinExistence type="inferred from homology"/>
<dbReference type="InterPro" id="IPR029058">
    <property type="entry name" value="AB_hydrolase_fold"/>
</dbReference>
<evidence type="ECO:0000313" key="8">
    <source>
        <dbReference type="Proteomes" id="UP000239156"/>
    </source>
</evidence>
<evidence type="ECO:0000256" key="4">
    <source>
        <dbReference type="ARBA" id="ARBA00022801"/>
    </source>
</evidence>
<sequence>LDHFKLSAMRYPTWTHSLSAYLLIFAFGIQSKAVPPPTSKPSSPLAGSALKFKSAAAQKFVVPQTLPSIDFPITQTYAGLLELSDKPDETEQLFFWFIPTENPAGAKNLALWTNGGPGCSSLLGAFQENGPIMWDEGRAKAIKNPNTWSRVSSMLYLEHPAGVGFSTGKAVINNEDQVADYIFKFLNNFLKVFPEMNGANFYLTGESYAGMYLSYAANLIYAKQSQLALKLKGVLFIDAVLSNYELLNLVNFQLCLARGCPAFPFVKLHQDILKFNATFMKELETSHKTCGYADYIDKYYKFPPPGPLPNISSITDGEKGKKCQQWYKMADALPDDFDVYNIRHKSGGLDPLHSKHNYLNRPDVRKALNVVGNVPWLRCSNAKNIFPNPDTSPIPMNKVLPDIIAKGRTIIAHGDLDARLFVEGMKLAIQKQGFQTPINANFMVSGKPNGKHHTERGLTFVEVTGAGHMIPHDQPEAALAIFEFLIGNRASL</sequence>